<evidence type="ECO:0000313" key="3">
    <source>
        <dbReference type="Proteomes" id="UP000252585"/>
    </source>
</evidence>
<evidence type="ECO:0000256" key="1">
    <source>
        <dbReference type="SAM" id="Phobius"/>
    </source>
</evidence>
<keyword evidence="3" id="KW-1185">Reference proteome</keyword>
<keyword evidence="1" id="KW-0812">Transmembrane</keyword>
<dbReference type="EMBL" id="QPJJ01000001">
    <property type="protein sequence ID" value="RCW77283.1"/>
    <property type="molecule type" value="Genomic_DNA"/>
</dbReference>
<protein>
    <submittedName>
        <fullName evidence="2">Uncharacterized protein</fullName>
    </submittedName>
</protein>
<dbReference type="AlphaFoldDB" id="A0A368YAK9"/>
<name>A0A368YAK9_9BACI</name>
<evidence type="ECO:0000313" key="2">
    <source>
        <dbReference type="EMBL" id="RCW77283.1"/>
    </source>
</evidence>
<comment type="caution">
    <text evidence="2">The sequence shown here is derived from an EMBL/GenBank/DDBJ whole genome shotgun (WGS) entry which is preliminary data.</text>
</comment>
<gene>
    <name evidence="2" type="ORF">DFR57_101152</name>
</gene>
<feature type="transmembrane region" description="Helical" evidence="1">
    <location>
        <begin position="30"/>
        <end position="54"/>
    </location>
</feature>
<reference evidence="2 3" key="1">
    <citation type="submission" date="2018-07" db="EMBL/GenBank/DDBJ databases">
        <title>Genomic Encyclopedia of Type Strains, Phase IV (KMG-IV): sequencing the most valuable type-strain genomes for metagenomic binning, comparative biology and taxonomic classification.</title>
        <authorList>
            <person name="Goeker M."/>
        </authorList>
    </citation>
    <scope>NUCLEOTIDE SEQUENCE [LARGE SCALE GENOMIC DNA]</scope>
    <source>
        <strain evidence="2 3">DSM 27696</strain>
    </source>
</reference>
<proteinExistence type="predicted"/>
<sequence>MASKYKVLALICLFTSIAFSFLYRETQSDIYITLFYIGAGFTIFFLIVYTIFFYRNKRTNEKMDSKL</sequence>
<accession>A0A368YAK9</accession>
<dbReference type="Proteomes" id="UP000252585">
    <property type="component" value="Unassembled WGS sequence"/>
</dbReference>
<organism evidence="2 3">
    <name type="scientific">Saliterribacillus persicus</name>
    <dbReference type="NCBI Taxonomy" id="930114"/>
    <lineage>
        <taxon>Bacteria</taxon>
        <taxon>Bacillati</taxon>
        <taxon>Bacillota</taxon>
        <taxon>Bacilli</taxon>
        <taxon>Bacillales</taxon>
        <taxon>Bacillaceae</taxon>
        <taxon>Saliterribacillus</taxon>
    </lineage>
</organism>
<keyword evidence="1" id="KW-0472">Membrane</keyword>
<keyword evidence="1" id="KW-1133">Transmembrane helix</keyword>